<keyword evidence="6" id="KW-0227">DNA damage</keyword>
<dbReference type="SMR" id="A0A015I0W9"/>
<feature type="region of interest" description="Disordered" evidence="17">
    <location>
        <begin position="1"/>
        <end position="25"/>
    </location>
</feature>
<accession>A0A015I0W9</accession>
<dbReference type="GO" id="GO:0005524">
    <property type="term" value="F:ATP binding"/>
    <property type="evidence" value="ECO:0007669"/>
    <property type="project" value="UniProtKB-KW"/>
</dbReference>
<evidence type="ECO:0000256" key="7">
    <source>
        <dbReference type="ARBA" id="ARBA00022801"/>
    </source>
</evidence>
<proteinExistence type="inferred from homology"/>
<dbReference type="GO" id="GO:0003684">
    <property type="term" value="F:damaged DNA binding"/>
    <property type="evidence" value="ECO:0007669"/>
    <property type="project" value="InterPro"/>
</dbReference>
<protein>
    <recommendedName>
        <fullName evidence="4">ATP-dependent DNA helicase II subunit 1</fullName>
    </recommendedName>
    <alternativeName>
        <fullName evidence="15">ATP-dependent DNA helicase II subunit Ku70</fullName>
    </alternativeName>
</protein>
<evidence type="ECO:0000256" key="3">
    <source>
        <dbReference type="ARBA" id="ARBA00005240"/>
    </source>
</evidence>
<dbReference type="InterPro" id="IPR005161">
    <property type="entry name" value="Ku_N"/>
</dbReference>
<evidence type="ECO:0000256" key="12">
    <source>
        <dbReference type="ARBA" id="ARBA00023172"/>
    </source>
</evidence>
<dbReference type="InterPro" id="IPR006165">
    <property type="entry name" value="Ku70"/>
</dbReference>
<dbReference type="OrthoDB" id="3249161at2759"/>
<evidence type="ECO:0000256" key="8">
    <source>
        <dbReference type="ARBA" id="ARBA00022806"/>
    </source>
</evidence>
<evidence type="ECO:0000256" key="2">
    <source>
        <dbReference type="ARBA" id="ARBA00004574"/>
    </source>
</evidence>
<evidence type="ECO:0000256" key="10">
    <source>
        <dbReference type="ARBA" id="ARBA00022895"/>
    </source>
</evidence>
<keyword evidence="10" id="KW-0158">Chromosome</keyword>
<dbReference type="InterPro" id="IPR027388">
    <property type="entry name" value="Ku70_bridge/pillars_dom_sf"/>
</dbReference>
<dbReference type="InterPro" id="IPR016194">
    <property type="entry name" value="SPOC-like_C_dom_sf"/>
</dbReference>
<keyword evidence="13" id="KW-0234">DNA repair</keyword>
<dbReference type="InterPro" id="IPR005160">
    <property type="entry name" value="Ku_C"/>
</dbReference>
<dbReference type="InterPro" id="IPR006164">
    <property type="entry name" value="DNA_bd_Ku70/Ku80"/>
</dbReference>
<dbReference type="GO" id="GO:0043564">
    <property type="term" value="C:Ku70:Ku80 complex"/>
    <property type="evidence" value="ECO:0007669"/>
    <property type="project" value="InterPro"/>
</dbReference>
<dbReference type="Gene3D" id="1.10.1600.10">
    <property type="match status" value="1"/>
</dbReference>
<dbReference type="SUPFAM" id="SSF53300">
    <property type="entry name" value="vWA-like"/>
    <property type="match status" value="1"/>
</dbReference>
<dbReference type="SUPFAM" id="SSF100939">
    <property type="entry name" value="SPOC domain-like"/>
    <property type="match status" value="1"/>
</dbReference>
<organism evidence="19 20">
    <name type="scientific">Rhizophagus irregularis (strain DAOM 197198w)</name>
    <name type="common">Glomus intraradices</name>
    <dbReference type="NCBI Taxonomy" id="1432141"/>
    <lineage>
        <taxon>Eukaryota</taxon>
        <taxon>Fungi</taxon>
        <taxon>Fungi incertae sedis</taxon>
        <taxon>Mucoromycota</taxon>
        <taxon>Glomeromycotina</taxon>
        <taxon>Glomeromycetes</taxon>
        <taxon>Glomerales</taxon>
        <taxon>Glomeraceae</taxon>
        <taxon>Rhizophagus</taxon>
    </lineage>
</organism>
<evidence type="ECO:0000313" key="19">
    <source>
        <dbReference type="EMBL" id="EXX50577.1"/>
    </source>
</evidence>
<dbReference type="Pfam" id="PF03730">
    <property type="entry name" value="Ku_C"/>
    <property type="match status" value="1"/>
</dbReference>
<dbReference type="Gene3D" id="4.10.970.10">
    <property type="entry name" value="Ku70, bridge and pillars"/>
    <property type="match status" value="1"/>
</dbReference>
<dbReference type="OMA" id="FWANVKH"/>
<evidence type="ECO:0000256" key="5">
    <source>
        <dbReference type="ARBA" id="ARBA00022741"/>
    </source>
</evidence>
<dbReference type="Pfam" id="PF03731">
    <property type="entry name" value="Ku_N"/>
    <property type="match status" value="1"/>
</dbReference>
<keyword evidence="8" id="KW-0347">Helicase</keyword>
<dbReference type="Gene3D" id="2.40.290.10">
    <property type="match status" value="1"/>
</dbReference>
<dbReference type="PANTHER" id="PTHR12604:SF2">
    <property type="entry name" value="X-RAY REPAIR CROSS-COMPLEMENTING PROTEIN 6"/>
    <property type="match status" value="1"/>
</dbReference>
<dbReference type="NCBIfam" id="TIGR00578">
    <property type="entry name" value="ku70"/>
    <property type="match status" value="1"/>
</dbReference>
<dbReference type="PIRSF" id="PIRSF003033">
    <property type="entry name" value="Ku70"/>
    <property type="match status" value="1"/>
</dbReference>
<dbReference type="GO" id="GO:0000781">
    <property type="term" value="C:chromosome, telomeric region"/>
    <property type="evidence" value="ECO:0007669"/>
    <property type="project" value="UniProtKB-SubCell"/>
</dbReference>
<comment type="subcellular location">
    <subcellularLocation>
        <location evidence="2">Chromosome</location>
        <location evidence="2">Telomere</location>
    </subcellularLocation>
    <subcellularLocation>
        <location evidence="1">Nucleus</location>
    </subcellularLocation>
</comment>
<dbReference type="EMBL" id="JEMT01029885">
    <property type="protein sequence ID" value="EXX50577.1"/>
    <property type="molecule type" value="Genomic_DNA"/>
</dbReference>
<evidence type="ECO:0000256" key="6">
    <source>
        <dbReference type="ARBA" id="ARBA00022763"/>
    </source>
</evidence>
<name>A0A015I0W9_RHIIW</name>
<evidence type="ECO:0000256" key="9">
    <source>
        <dbReference type="ARBA" id="ARBA00022840"/>
    </source>
</evidence>
<keyword evidence="12" id="KW-0233">DNA recombination</keyword>
<dbReference type="CDD" id="cd00788">
    <property type="entry name" value="KU70"/>
    <property type="match status" value="1"/>
</dbReference>
<keyword evidence="20" id="KW-1185">Reference proteome</keyword>
<dbReference type="Gene3D" id="3.40.50.410">
    <property type="entry name" value="von Willebrand factor, type A domain"/>
    <property type="match status" value="1"/>
</dbReference>
<evidence type="ECO:0000256" key="16">
    <source>
        <dbReference type="PIRSR" id="PIRSR003033-1"/>
    </source>
</evidence>
<evidence type="ECO:0000256" key="17">
    <source>
        <dbReference type="SAM" id="MobiDB-lite"/>
    </source>
</evidence>
<dbReference type="GO" id="GO:0003690">
    <property type="term" value="F:double-stranded DNA binding"/>
    <property type="evidence" value="ECO:0007669"/>
    <property type="project" value="TreeGrafter"/>
</dbReference>
<feature type="compositionally biased region" description="Low complexity" evidence="17">
    <location>
        <begin position="567"/>
        <end position="586"/>
    </location>
</feature>
<dbReference type="Pfam" id="PF02735">
    <property type="entry name" value="Ku"/>
    <property type="match status" value="1"/>
</dbReference>
<dbReference type="GO" id="GO:0006303">
    <property type="term" value="P:double-strand break repair via nonhomologous end joining"/>
    <property type="evidence" value="ECO:0007669"/>
    <property type="project" value="InterPro"/>
</dbReference>
<dbReference type="InterPro" id="IPR036465">
    <property type="entry name" value="vWFA_dom_sf"/>
</dbReference>
<dbReference type="FunFam" id="2.40.290.10:FF:000001">
    <property type="entry name" value="X-ray repair cross complementing 6"/>
    <property type="match status" value="1"/>
</dbReference>
<keyword evidence="9" id="KW-0067">ATP-binding</keyword>
<comment type="caution">
    <text evidence="19">The sequence shown here is derived from an EMBL/GenBank/DDBJ whole genome shotgun (WGS) entry which is preliminary data.</text>
</comment>
<evidence type="ECO:0000259" key="18">
    <source>
        <dbReference type="SMART" id="SM00559"/>
    </source>
</evidence>
<dbReference type="GO" id="GO:0042162">
    <property type="term" value="F:telomeric DNA binding"/>
    <property type="evidence" value="ECO:0007669"/>
    <property type="project" value="InterPro"/>
</dbReference>
<feature type="active site" description="Schiff-base intermediate with DNA; for 5'-deoxyribose-5-phosphate lyase activity" evidence="16">
    <location>
        <position position="34"/>
    </location>
</feature>
<dbReference type="GO" id="GO:0003678">
    <property type="term" value="F:DNA helicase activity"/>
    <property type="evidence" value="ECO:0007669"/>
    <property type="project" value="InterPro"/>
</dbReference>
<evidence type="ECO:0000256" key="15">
    <source>
        <dbReference type="ARBA" id="ARBA00031811"/>
    </source>
</evidence>
<dbReference type="PANTHER" id="PTHR12604">
    <property type="entry name" value="KU AUTOANTIGEN DNA HELICASE"/>
    <property type="match status" value="1"/>
</dbReference>
<evidence type="ECO:0000313" key="20">
    <source>
        <dbReference type="Proteomes" id="UP000022910"/>
    </source>
</evidence>
<gene>
    <name evidence="19" type="ORF">RirG_269520</name>
</gene>
<evidence type="ECO:0000256" key="11">
    <source>
        <dbReference type="ARBA" id="ARBA00023125"/>
    </source>
</evidence>
<dbReference type="GO" id="GO:0016787">
    <property type="term" value="F:hydrolase activity"/>
    <property type="evidence" value="ECO:0007669"/>
    <property type="project" value="UniProtKB-KW"/>
</dbReference>
<evidence type="ECO:0000256" key="4">
    <source>
        <dbReference type="ARBA" id="ARBA00021796"/>
    </source>
</evidence>
<feature type="region of interest" description="Disordered" evidence="17">
    <location>
        <begin position="565"/>
        <end position="588"/>
    </location>
</feature>
<evidence type="ECO:0000256" key="13">
    <source>
        <dbReference type="ARBA" id="ARBA00023204"/>
    </source>
</evidence>
<keyword evidence="5" id="KW-0547">Nucleotide-binding</keyword>
<evidence type="ECO:0000256" key="14">
    <source>
        <dbReference type="ARBA" id="ARBA00023242"/>
    </source>
</evidence>
<sequence>MTSSNTITSSWASLSDRDQDEFDAEEDIEEEAKKLMTSNRDAVLFVIDASSSMLRANQSDEATEIPFRSAVQCASEVMTSKLISDTTTDLIGVVFMGTQKSSNTLQKEHIYVLHSLDSPDIQRVKELNYIASGDVDFDNEYGSTDDEYPIGDVFWVCSELFNKETSKTLKTKRIFLITDQDNPHVSNSVLYSTAITRARDLTESGIQINLFSLNKPDHPFDFNAFYSEIIHSDELDEIPHYSAQKNFDSLISQIMAKESPRRSLFSIPFRLFGGDEGIPELTIGVKGYAMIIEKKKPAPRMIHMRSETTRLAESRTKYVCMDTVQELMPDDIKYCYEYGGEKIAFTKAEVAELRRFGQKGLNLIGFKPSNAAKFHYNVEHALFLYPDEGQFEGSRRTFAALHKKMLEMSKVAICYLVKRDNSLPSFVVLEAQAEKLDEDKRQIFPPGFNMIPLPFADDIRPLPPHAEITPAPDEMIDILKPIVDKLHMKGGFDPNKFNNPELGRFYDVLQALAFDKEVPLGVEDLTNPKYTTINKRVGSIIEAFNDESDRQSVELLANRMTIQSKKTSTTRGTRGTRGTTRGSGSSDSIDIKSLWEQDKLKTATVDQLKTYVQTTGAKPARLKADLINQVEEYLSSKSSN</sequence>
<dbReference type="GO" id="GO:0000723">
    <property type="term" value="P:telomere maintenance"/>
    <property type="evidence" value="ECO:0007669"/>
    <property type="project" value="InterPro"/>
</dbReference>
<dbReference type="GO" id="GO:0006310">
    <property type="term" value="P:DNA recombination"/>
    <property type="evidence" value="ECO:0007669"/>
    <property type="project" value="UniProtKB-KW"/>
</dbReference>
<dbReference type="InterPro" id="IPR047087">
    <property type="entry name" value="KU70_core_dom"/>
</dbReference>
<feature type="domain" description="Ku" evidence="18">
    <location>
        <begin position="324"/>
        <end position="470"/>
    </location>
</feature>
<comment type="similarity">
    <text evidence="3">Belongs to the ku70 family.</text>
</comment>
<dbReference type="SMART" id="SM00559">
    <property type="entry name" value="Ku78"/>
    <property type="match status" value="1"/>
</dbReference>
<keyword evidence="14" id="KW-0539">Nucleus</keyword>
<dbReference type="STRING" id="1432141.A0A015I0W9"/>
<evidence type="ECO:0000256" key="1">
    <source>
        <dbReference type="ARBA" id="ARBA00004123"/>
    </source>
</evidence>
<dbReference type="CDD" id="cd01458">
    <property type="entry name" value="vWA_ku"/>
    <property type="match status" value="1"/>
</dbReference>
<dbReference type="Proteomes" id="UP000022910">
    <property type="component" value="Unassembled WGS sequence"/>
</dbReference>
<keyword evidence="11" id="KW-0238">DNA-binding</keyword>
<reference evidence="19 20" key="1">
    <citation type="submission" date="2014-02" db="EMBL/GenBank/DDBJ databases">
        <title>Single nucleus genome sequencing reveals high similarity among nuclei of an endomycorrhizal fungus.</title>
        <authorList>
            <person name="Lin K."/>
            <person name="Geurts R."/>
            <person name="Zhang Z."/>
            <person name="Limpens E."/>
            <person name="Saunders D.G."/>
            <person name="Mu D."/>
            <person name="Pang E."/>
            <person name="Cao H."/>
            <person name="Cha H."/>
            <person name="Lin T."/>
            <person name="Zhou Q."/>
            <person name="Shang Y."/>
            <person name="Li Y."/>
            <person name="Ivanov S."/>
            <person name="Sharma T."/>
            <person name="Velzen R.V."/>
            <person name="Ruijter N.D."/>
            <person name="Aanen D.K."/>
            <person name="Win J."/>
            <person name="Kamoun S."/>
            <person name="Bisseling T."/>
            <person name="Huang S."/>
        </authorList>
    </citation>
    <scope>NUCLEOTIDE SEQUENCE [LARGE SCALE GENOMIC DNA]</scope>
    <source>
        <strain evidence="20">DAOM197198w</strain>
    </source>
</reference>
<keyword evidence="7" id="KW-0378">Hydrolase</keyword>
<dbReference type="AlphaFoldDB" id="A0A015I0W9"/>
<keyword evidence="10" id="KW-0779">Telomere</keyword>
<feature type="compositionally biased region" description="Polar residues" evidence="17">
    <location>
        <begin position="1"/>
        <end position="13"/>
    </location>
</feature>